<dbReference type="Pfam" id="PF01582">
    <property type="entry name" value="TIR"/>
    <property type="match status" value="2"/>
</dbReference>
<dbReference type="PANTHER" id="PTHR11017">
    <property type="entry name" value="LEUCINE-RICH REPEAT-CONTAINING PROTEIN"/>
    <property type="match status" value="1"/>
</dbReference>
<feature type="domain" description="TIR" evidence="6">
    <location>
        <begin position="13"/>
        <end position="175"/>
    </location>
</feature>
<gene>
    <name evidence="7" type="ORF">OSB04_016061</name>
</gene>
<keyword evidence="4" id="KW-0520">NAD</keyword>
<keyword evidence="8" id="KW-1185">Reference proteome</keyword>
<dbReference type="PROSITE" id="PS50104">
    <property type="entry name" value="TIR"/>
    <property type="match status" value="2"/>
</dbReference>
<dbReference type="EMBL" id="JARYMX010000004">
    <property type="protein sequence ID" value="KAJ9552016.1"/>
    <property type="molecule type" value="Genomic_DNA"/>
</dbReference>
<keyword evidence="2" id="KW-0677">Repeat</keyword>
<dbReference type="InterPro" id="IPR036390">
    <property type="entry name" value="WH_DNA-bd_sf"/>
</dbReference>
<reference evidence="7" key="1">
    <citation type="submission" date="2023-03" db="EMBL/GenBank/DDBJ databases">
        <title>Chromosome-scale reference genome and RAD-based genetic map of yellow starthistle (Centaurea solstitialis) reveal putative structural variation and QTLs associated with invader traits.</title>
        <authorList>
            <person name="Reatini B."/>
            <person name="Cang F.A."/>
            <person name="Jiang Q."/>
            <person name="Mckibben M.T.W."/>
            <person name="Barker M.S."/>
            <person name="Rieseberg L.H."/>
            <person name="Dlugosch K.M."/>
        </authorList>
    </citation>
    <scope>NUCLEOTIDE SEQUENCE</scope>
    <source>
        <strain evidence="7">CAN-66</strain>
        <tissue evidence="7">Leaf</tissue>
    </source>
</reference>
<evidence type="ECO:0000313" key="8">
    <source>
        <dbReference type="Proteomes" id="UP001172457"/>
    </source>
</evidence>
<feature type="region of interest" description="Disordered" evidence="5">
    <location>
        <begin position="1213"/>
        <end position="1237"/>
    </location>
</feature>
<protein>
    <recommendedName>
        <fullName evidence="6">TIR domain-containing protein</fullName>
    </recommendedName>
</protein>
<dbReference type="InterPro" id="IPR000157">
    <property type="entry name" value="TIR_dom"/>
</dbReference>
<dbReference type="Gene3D" id="3.40.50.10140">
    <property type="entry name" value="Toll/interleukin-1 receptor homology (TIR) domain"/>
    <property type="match status" value="2"/>
</dbReference>
<evidence type="ECO:0000256" key="5">
    <source>
        <dbReference type="SAM" id="MobiDB-lite"/>
    </source>
</evidence>
<keyword evidence="3" id="KW-0611">Plant defense</keyword>
<dbReference type="PROSITE" id="PS51450">
    <property type="entry name" value="LRR"/>
    <property type="match status" value="1"/>
</dbReference>
<evidence type="ECO:0000256" key="4">
    <source>
        <dbReference type="ARBA" id="ARBA00023027"/>
    </source>
</evidence>
<dbReference type="SUPFAM" id="SSF46785">
    <property type="entry name" value="Winged helix' DNA-binding domain"/>
    <property type="match status" value="1"/>
</dbReference>
<accession>A0AA38TDG8</accession>
<feature type="domain" description="TIR" evidence="6">
    <location>
        <begin position="1255"/>
        <end position="1411"/>
    </location>
</feature>
<proteinExistence type="predicted"/>
<evidence type="ECO:0000256" key="2">
    <source>
        <dbReference type="ARBA" id="ARBA00022737"/>
    </source>
</evidence>
<comment type="caution">
    <text evidence="7">The sequence shown here is derived from an EMBL/GenBank/DDBJ whole genome shotgun (WGS) entry which is preliminary data.</text>
</comment>
<dbReference type="InterPro" id="IPR042197">
    <property type="entry name" value="Apaf_helical"/>
</dbReference>
<evidence type="ECO:0000256" key="3">
    <source>
        <dbReference type="ARBA" id="ARBA00022821"/>
    </source>
</evidence>
<dbReference type="InterPro" id="IPR058192">
    <property type="entry name" value="WHD_ROQ1-like"/>
</dbReference>
<dbReference type="Gene3D" id="3.80.10.10">
    <property type="entry name" value="Ribonuclease Inhibitor"/>
    <property type="match status" value="2"/>
</dbReference>
<sequence length="1411" mass="160210">MAPSSSSMAATASSYDVFLSFRGEDTRNSFTDHLYAALMRAGLRTFRDSNDLDRGEELKPEIRRAIEESRASVVVLSENYATSTWCLDELWLILEQRRDFGHFVLPVFYHVDPCSVRKQDGTFKIEVKASSKWTNDNVNRWKGAIMEVADLTGLVLSGPETKFLADIVHTVHNKLDFKLVSLPSNLTGMDTHLKDINSWLKKNDVEFLTICGMGGSGKTTLAKYILDSNWQNFENISFIEDIGSRCEARHDLLELQTKLLRDILGGKNIKIPSVSHGTCKIQEALQTKRALIVLDDIVDQGQLVTLLGTGTINAQSKIVITTRVLNIEEWFESRSWRCQKYEMKLLNGDESLELLCRHAFRSKIPMEGFEELAVHAIHYCEGNPLALEVLGSSLFVSAEGALKRSSIPYWESTLKLLEREIDSGIQRVLIRSYNCLPHDSNKELFLHIACFFIGKDMDYVVKILERDYSALSGIKTLTNRCLLSVSPTKKLRMHRLLQEMGRTIVHQESPKDPAKRSRVWRNLESYNVLRTGKGSETLEGLALDMQMLKEEKCAFKTSDLMTDSLQKMDKLKLLQLKFVPLTGPYDNFSEDLRWICWPGFHLRTIPSDLFMGNLVALDMSYSCLEVFDPPMVLQSLQILNLKDSQSLSEIRNIYQLPNLETLILWNCHSLVHICETIGGLKNLVLLDMTGCEHVCKRDHRNLLEGSEASTSGGRVTEQPTFSLPHSLHRLLLKDCYLECSDFFPLSFSSQSSLQYLNLGNNLFEFLPNYNHLKSLRVLDLTLCSRLICILCLPSTLAELYVYYCVSLEKITFQSHRFTLQEFGYEGCISLYEIEGFIKLVPLVKLNEADLGHMAWLKEHQNHEVCLVGDDELTIDRSCQLQMLYEFNILSISLPDIKDPNIKPEYISELSSVSFDVPMCPKDRRLKGINITFKYTISGEDWVWFVKISTSNGVDIMYNPKVFGKPALGEVGIWLSYWPIGNTLHVGDTVNVSIAVMKGLEISECGASLVYTDDEMADEALKSNVESIEILGGDLSGFQLSTGAYYLCRRDFFELMEVGRLTPGWFRILVGDTIDYAEVRGWRKTGRRRQSNQSFMELKNISCIMHGPQMEQSYKIAEISKSSRFNRTAEFASTMQQETMTSATASEVSYLATKSTSRLLEETRRKSESSDSESEEIYYAFDSQICNQQSLDIDMDMSKAYFVDDAMEFASSSVKEPLKSGTGSESGDSPTKDHLDQLPAASSSSSIVASPWEKFSGFDVYLSYDHIFTDEHFKVQLSHELLTAGLQMSPYFHLLAGVGYLQTTEVRASIVVLSENYANSIRCLNELLLILERRTNSNHFVLPVFYHVEPSDVRDHQKKFGLRWYKKSAVLKEKVDRWKAALKEVATLPGFSVSRNNEATVVKEIGKKWTKI</sequence>
<dbReference type="SUPFAM" id="SSF52058">
    <property type="entry name" value="L domain-like"/>
    <property type="match status" value="1"/>
</dbReference>
<dbReference type="InterPro" id="IPR001611">
    <property type="entry name" value="Leu-rich_rpt"/>
</dbReference>
<dbReference type="InterPro" id="IPR032675">
    <property type="entry name" value="LRR_dom_sf"/>
</dbReference>
<dbReference type="Gene3D" id="3.40.50.300">
    <property type="entry name" value="P-loop containing nucleotide triphosphate hydrolases"/>
    <property type="match status" value="1"/>
</dbReference>
<dbReference type="InterPro" id="IPR035897">
    <property type="entry name" value="Toll_tir_struct_dom_sf"/>
</dbReference>
<dbReference type="InterPro" id="IPR027417">
    <property type="entry name" value="P-loop_NTPase"/>
</dbReference>
<evidence type="ECO:0000256" key="1">
    <source>
        <dbReference type="ARBA" id="ARBA00022614"/>
    </source>
</evidence>
<evidence type="ECO:0000259" key="6">
    <source>
        <dbReference type="PROSITE" id="PS50104"/>
    </source>
</evidence>
<dbReference type="SMART" id="SM00255">
    <property type="entry name" value="TIR"/>
    <property type="match status" value="2"/>
</dbReference>
<evidence type="ECO:0000313" key="7">
    <source>
        <dbReference type="EMBL" id="KAJ9552016.1"/>
    </source>
</evidence>
<keyword evidence="1" id="KW-0433">Leucine-rich repeat</keyword>
<dbReference type="PRINTS" id="PR00364">
    <property type="entry name" value="DISEASERSIST"/>
</dbReference>
<dbReference type="InterPro" id="IPR002182">
    <property type="entry name" value="NB-ARC"/>
</dbReference>
<dbReference type="Pfam" id="PF23282">
    <property type="entry name" value="WHD_ROQ1"/>
    <property type="match status" value="1"/>
</dbReference>
<dbReference type="Proteomes" id="UP001172457">
    <property type="component" value="Chromosome 4"/>
</dbReference>
<dbReference type="SUPFAM" id="SSF52200">
    <property type="entry name" value="Toll/Interleukin receptor TIR domain"/>
    <property type="match status" value="2"/>
</dbReference>
<dbReference type="Gene3D" id="1.10.8.430">
    <property type="entry name" value="Helical domain of apoptotic protease-activating factors"/>
    <property type="match status" value="1"/>
</dbReference>
<organism evidence="7 8">
    <name type="scientific">Centaurea solstitialis</name>
    <name type="common">yellow star-thistle</name>
    <dbReference type="NCBI Taxonomy" id="347529"/>
    <lineage>
        <taxon>Eukaryota</taxon>
        <taxon>Viridiplantae</taxon>
        <taxon>Streptophyta</taxon>
        <taxon>Embryophyta</taxon>
        <taxon>Tracheophyta</taxon>
        <taxon>Spermatophyta</taxon>
        <taxon>Magnoliopsida</taxon>
        <taxon>eudicotyledons</taxon>
        <taxon>Gunneridae</taxon>
        <taxon>Pentapetalae</taxon>
        <taxon>asterids</taxon>
        <taxon>campanulids</taxon>
        <taxon>Asterales</taxon>
        <taxon>Asteraceae</taxon>
        <taxon>Carduoideae</taxon>
        <taxon>Cardueae</taxon>
        <taxon>Centaureinae</taxon>
        <taxon>Centaurea</taxon>
    </lineage>
</organism>
<dbReference type="PANTHER" id="PTHR11017:SF307">
    <property type="entry name" value="TIR DOMAIN, P-LOOP CONTAINING NUCLEOSIDE TRIPHOSPHATE HYDROLASE"/>
    <property type="match status" value="1"/>
</dbReference>
<dbReference type="FunFam" id="3.40.50.10140:FF:000007">
    <property type="entry name" value="Disease resistance protein (TIR-NBS-LRR class)"/>
    <property type="match status" value="1"/>
</dbReference>
<name>A0AA38TDG8_9ASTR</name>
<dbReference type="GO" id="GO:0043531">
    <property type="term" value="F:ADP binding"/>
    <property type="evidence" value="ECO:0007669"/>
    <property type="project" value="InterPro"/>
</dbReference>
<dbReference type="GO" id="GO:0007165">
    <property type="term" value="P:signal transduction"/>
    <property type="evidence" value="ECO:0007669"/>
    <property type="project" value="InterPro"/>
</dbReference>
<dbReference type="Pfam" id="PF00931">
    <property type="entry name" value="NB-ARC"/>
    <property type="match status" value="1"/>
</dbReference>
<dbReference type="InterPro" id="IPR044974">
    <property type="entry name" value="Disease_R_plants"/>
</dbReference>
<dbReference type="SUPFAM" id="SSF52540">
    <property type="entry name" value="P-loop containing nucleoside triphosphate hydrolases"/>
    <property type="match status" value="1"/>
</dbReference>
<dbReference type="GO" id="GO:0006952">
    <property type="term" value="P:defense response"/>
    <property type="evidence" value="ECO:0007669"/>
    <property type="project" value="UniProtKB-KW"/>
</dbReference>